<proteinExistence type="inferred from homology"/>
<comment type="similarity">
    <text evidence="1">Belongs to the PPR family. P subfamily.</text>
</comment>
<dbReference type="PROSITE" id="PS51375">
    <property type="entry name" value="PPR"/>
    <property type="match status" value="9"/>
</dbReference>
<dbReference type="EMBL" id="JAYMYQ010000002">
    <property type="protein sequence ID" value="KAK7351777.1"/>
    <property type="molecule type" value="Genomic_DNA"/>
</dbReference>
<feature type="repeat" description="PPR" evidence="3">
    <location>
        <begin position="283"/>
        <end position="317"/>
    </location>
</feature>
<dbReference type="InterPro" id="IPR051114">
    <property type="entry name" value="Mito_RNA_Proc_CCM1"/>
</dbReference>
<feature type="repeat" description="PPR" evidence="3">
    <location>
        <begin position="353"/>
        <end position="387"/>
    </location>
</feature>
<dbReference type="SUPFAM" id="SSF48452">
    <property type="entry name" value="TPR-like"/>
    <property type="match status" value="1"/>
</dbReference>
<dbReference type="PANTHER" id="PTHR47934:SF6">
    <property type="entry name" value="MITOCHONDRIAL GROUP I INTRON SPLICING FACTOR CCM1-RELATED"/>
    <property type="match status" value="1"/>
</dbReference>
<sequence length="531" mass="60112">MASIKSRVSLRHSLSPFLPLTFKPYSSSASVPEPPLQHDTNETPQTNHLSPEDTLIADKFHAVIKDHYRRNPIPNPNAPPPTPNLTIPDLSVDFSRISASHAVSPSIASRVIEKCGGVRHGIPFLQSLAFFNWATTTLDGFPSSPEPYNEMLDLAGKLRQFDLSWHVIDLMKARGVEITVDTFSVLVRRYVRAGLAAEAVHAFNRMEDYGCSPDKVAFSIVISSLCRKRRASEAQSFFESLKHRFEPDVVVYTSLVHGWCRAANIAKAEEVFRNMKMAGIKPNVYTYSIVIDSLCRCGQITRAHDVFSEMIDAGCDPNAVTFNSLMRVHVKAGRTEKVLQIYNQMKRLGCPADTISYNFIIESHCRDKNLEEAVKFLNLMVKKGVAPNASTFNSIFGCIAKLHDVNGAHRMYARMKELNCQPNTLTYNILMKMFADSKSTDMVLKMKKEMDENQVEPNVNTYRILILLFCEMKHWNNAYKLTKEMVEEKCLKPNLSVYEMVLEQLRKAGQLKKHEELVDKMVARGFVTRPL</sequence>
<evidence type="ECO:0000313" key="6">
    <source>
        <dbReference type="Proteomes" id="UP001367508"/>
    </source>
</evidence>
<dbReference type="GO" id="GO:0006396">
    <property type="term" value="P:RNA processing"/>
    <property type="evidence" value="ECO:0007669"/>
    <property type="project" value="TreeGrafter"/>
</dbReference>
<dbReference type="InterPro" id="IPR002885">
    <property type="entry name" value="PPR_rpt"/>
</dbReference>
<dbReference type="InterPro" id="IPR011990">
    <property type="entry name" value="TPR-like_helical_dom_sf"/>
</dbReference>
<evidence type="ECO:0000256" key="2">
    <source>
        <dbReference type="ARBA" id="ARBA00022737"/>
    </source>
</evidence>
<feature type="repeat" description="PPR" evidence="3">
    <location>
        <begin position="423"/>
        <end position="457"/>
    </location>
</feature>
<feature type="repeat" description="PPR" evidence="3">
    <location>
        <begin position="179"/>
        <end position="213"/>
    </location>
</feature>
<dbReference type="Gene3D" id="1.25.40.10">
    <property type="entry name" value="Tetratricopeptide repeat domain"/>
    <property type="match status" value="4"/>
</dbReference>
<protein>
    <recommendedName>
        <fullName evidence="7">Pentatricopeptide repeat-containing protein</fullName>
    </recommendedName>
</protein>
<feature type="region of interest" description="Disordered" evidence="4">
    <location>
        <begin position="28"/>
        <end position="51"/>
    </location>
</feature>
<feature type="repeat" description="PPR" evidence="3">
    <location>
        <begin position="388"/>
        <end position="422"/>
    </location>
</feature>
<gene>
    <name evidence="5" type="ORF">VNO77_11470</name>
</gene>
<accession>A0AAN9MC70</accession>
<dbReference type="GO" id="GO:0003729">
    <property type="term" value="F:mRNA binding"/>
    <property type="evidence" value="ECO:0007669"/>
    <property type="project" value="TreeGrafter"/>
</dbReference>
<dbReference type="PANTHER" id="PTHR47934">
    <property type="entry name" value="PENTATRICOPEPTIDE REPEAT-CONTAINING PROTEIN PET309, MITOCHONDRIAL"/>
    <property type="match status" value="1"/>
</dbReference>
<evidence type="ECO:0000256" key="3">
    <source>
        <dbReference type="PROSITE-ProRule" id="PRU00708"/>
    </source>
</evidence>
<name>A0AAN9MC70_CANGL</name>
<evidence type="ECO:0000256" key="4">
    <source>
        <dbReference type="SAM" id="MobiDB-lite"/>
    </source>
</evidence>
<dbReference type="NCBIfam" id="TIGR00756">
    <property type="entry name" value="PPR"/>
    <property type="match status" value="7"/>
</dbReference>
<dbReference type="AlphaFoldDB" id="A0AAN9MC70"/>
<dbReference type="GO" id="GO:0007005">
    <property type="term" value="P:mitochondrion organization"/>
    <property type="evidence" value="ECO:0007669"/>
    <property type="project" value="TreeGrafter"/>
</dbReference>
<dbReference type="Pfam" id="PF13041">
    <property type="entry name" value="PPR_2"/>
    <property type="match status" value="4"/>
</dbReference>
<keyword evidence="6" id="KW-1185">Reference proteome</keyword>
<comment type="caution">
    <text evidence="5">The sequence shown here is derived from an EMBL/GenBank/DDBJ whole genome shotgun (WGS) entry which is preliminary data.</text>
</comment>
<evidence type="ECO:0000256" key="1">
    <source>
        <dbReference type="ARBA" id="ARBA00007626"/>
    </source>
</evidence>
<dbReference type="Pfam" id="PF01535">
    <property type="entry name" value="PPR"/>
    <property type="match status" value="1"/>
</dbReference>
<feature type="repeat" description="PPR" evidence="3">
    <location>
        <begin position="318"/>
        <end position="352"/>
    </location>
</feature>
<dbReference type="Proteomes" id="UP001367508">
    <property type="component" value="Unassembled WGS sequence"/>
</dbReference>
<evidence type="ECO:0008006" key="7">
    <source>
        <dbReference type="Google" id="ProtNLM"/>
    </source>
</evidence>
<keyword evidence="2" id="KW-0677">Repeat</keyword>
<feature type="repeat" description="PPR" evidence="3">
    <location>
        <begin position="458"/>
        <end position="492"/>
    </location>
</feature>
<dbReference type="GO" id="GO:0005739">
    <property type="term" value="C:mitochondrion"/>
    <property type="evidence" value="ECO:0007669"/>
    <property type="project" value="TreeGrafter"/>
</dbReference>
<organism evidence="5 6">
    <name type="scientific">Canavalia gladiata</name>
    <name type="common">Sword bean</name>
    <name type="synonym">Dolichos gladiatus</name>
    <dbReference type="NCBI Taxonomy" id="3824"/>
    <lineage>
        <taxon>Eukaryota</taxon>
        <taxon>Viridiplantae</taxon>
        <taxon>Streptophyta</taxon>
        <taxon>Embryophyta</taxon>
        <taxon>Tracheophyta</taxon>
        <taxon>Spermatophyta</taxon>
        <taxon>Magnoliopsida</taxon>
        <taxon>eudicotyledons</taxon>
        <taxon>Gunneridae</taxon>
        <taxon>Pentapetalae</taxon>
        <taxon>rosids</taxon>
        <taxon>fabids</taxon>
        <taxon>Fabales</taxon>
        <taxon>Fabaceae</taxon>
        <taxon>Papilionoideae</taxon>
        <taxon>50 kb inversion clade</taxon>
        <taxon>NPAAA clade</taxon>
        <taxon>indigoferoid/millettioid clade</taxon>
        <taxon>Phaseoleae</taxon>
        <taxon>Canavalia</taxon>
    </lineage>
</organism>
<feature type="repeat" description="PPR" evidence="3">
    <location>
        <begin position="248"/>
        <end position="282"/>
    </location>
</feature>
<feature type="repeat" description="PPR" evidence="3">
    <location>
        <begin position="214"/>
        <end position="244"/>
    </location>
</feature>
<evidence type="ECO:0000313" key="5">
    <source>
        <dbReference type="EMBL" id="KAK7351777.1"/>
    </source>
</evidence>
<reference evidence="5 6" key="1">
    <citation type="submission" date="2024-01" db="EMBL/GenBank/DDBJ databases">
        <title>The genomes of 5 underutilized Papilionoideae crops provide insights into root nodulation and disease resistanc.</title>
        <authorList>
            <person name="Jiang F."/>
        </authorList>
    </citation>
    <scope>NUCLEOTIDE SEQUENCE [LARGE SCALE GENOMIC DNA]</scope>
    <source>
        <strain evidence="5">LVBAO_FW01</strain>
        <tissue evidence="5">Leaves</tissue>
    </source>
</reference>